<proteinExistence type="predicted"/>
<evidence type="ECO:0000313" key="2">
    <source>
        <dbReference type="EMBL" id="ODV90730.1"/>
    </source>
</evidence>
<reference evidence="3" key="1">
    <citation type="submission" date="2016-02" db="EMBL/GenBank/DDBJ databases">
        <title>Comparative genomics of biotechnologically important yeasts.</title>
        <authorList>
            <consortium name="DOE Joint Genome Institute"/>
            <person name="Riley R."/>
            <person name="Haridas S."/>
            <person name="Wolfe K.H."/>
            <person name="Lopes M.R."/>
            <person name="Hittinger C.T."/>
            <person name="Goker M."/>
            <person name="Salamov A."/>
            <person name="Wisecaver J."/>
            <person name="Long T.M."/>
            <person name="Aerts A.L."/>
            <person name="Barry K."/>
            <person name="Choi C."/>
            <person name="Clum A."/>
            <person name="Coughlan A.Y."/>
            <person name="Deshpande S."/>
            <person name="Douglass A.P."/>
            <person name="Hanson S.J."/>
            <person name="Klenk H.-P."/>
            <person name="Labutti K."/>
            <person name="Lapidus A."/>
            <person name="Lindquist E."/>
            <person name="Lipzen A."/>
            <person name="Meier-Kolthoff J.P."/>
            <person name="Ohm R.A."/>
            <person name="Otillar R.P."/>
            <person name="Pangilinan J."/>
            <person name="Peng Y."/>
            <person name="Rokas A."/>
            <person name="Rosa C.A."/>
            <person name="Scheuner C."/>
            <person name="Sibirny A.A."/>
            <person name="Slot J.C."/>
            <person name="Stielow J.B."/>
            <person name="Sun H."/>
            <person name="Kurtzman C.P."/>
            <person name="Blackwell M."/>
            <person name="Jeffries T.W."/>
            <person name="Grigoriev I.V."/>
        </authorList>
    </citation>
    <scope>NUCLEOTIDE SEQUENCE [LARGE SCALE GENOMIC DNA]</scope>
    <source>
        <strain evidence="3">NRRL Y-17796</strain>
    </source>
</reference>
<name>A0A1E4TG46_9ASCO</name>
<dbReference type="EMBL" id="KV453842">
    <property type="protein sequence ID" value="ODV90730.1"/>
    <property type="molecule type" value="Genomic_DNA"/>
</dbReference>
<dbReference type="Gene3D" id="1.10.443.20">
    <property type="entry name" value="Centromere DNA-binding protein complex CBF3 subunit, domain 2"/>
    <property type="match status" value="1"/>
</dbReference>
<feature type="region of interest" description="Disordered" evidence="1">
    <location>
        <begin position="605"/>
        <end position="625"/>
    </location>
</feature>
<feature type="compositionally biased region" description="Low complexity" evidence="1">
    <location>
        <begin position="28"/>
        <end position="37"/>
    </location>
</feature>
<organism evidence="2 3">
    <name type="scientific">Tortispora caseinolytica NRRL Y-17796</name>
    <dbReference type="NCBI Taxonomy" id="767744"/>
    <lineage>
        <taxon>Eukaryota</taxon>
        <taxon>Fungi</taxon>
        <taxon>Dikarya</taxon>
        <taxon>Ascomycota</taxon>
        <taxon>Saccharomycotina</taxon>
        <taxon>Trigonopsidomycetes</taxon>
        <taxon>Trigonopsidales</taxon>
        <taxon>Trigonopsidaceae</taxon>
        <taxon>Tortispora</taxon>
    </lineage>
</organism>
<feature type="region of interest" description="Disordered" evidence="1">
    <location>
        <begin position="1"/>
        <end position="47"/>
    </location>
</feature>
<dbReference type="InterPro" id="IPR038279">
    <property type="entry name" value="Ndc10_dom2_sf"/>
</dbReference>
<accession>A0A1E4TG46</accession>
<dbReference type="GO" id="GO:0003677">
    <property type="term" value="F:DNA binding"/>
    <property type="evidence" value="ECO:0007669"/>
    <property type="project" value="InterPro"/>
</dbReference>
<gene>
    <name evidence="2" type="ORF">CANCADRAFT_57172</name>
</gene>
<evidence type="ECO:0000313" key="3">
    <source>
        <dbReference type="Proteomes" id="UP000095023"/>
    </source>
</evidence>
<dbReference type="OrthoDB" id="2288163at2759"/>
<keyword evidence="3" id="KW-1185">Reference proteome</keyword>
<evidence type="ECO:0000256" key="1">
    <source>
        <dbReference type="SAM" id="MobiDB-lite"/>
    </source>
</evidence>
<dbReference type="AlphaFoldDB" id="A0A1E4TG46"/>
<protein>
    <submittedName>
        <fullName evidence="2">Uncharacterized protein</fullName>
    </submittedName>
</protein>
<sequence length="647" mass="74482">MSSNTRATGQRSDRSIYARRRVPVEEMSFSTSLSTSSDQENSDEDVEPVDTLYTLDISTEESRAQLARRLQSQANLSSTSSLRYQAVNTSKTYEHHVKHYRKWYDEAFANEDVLTRYYPTMIHIRGYVEYRLNHPEVSGNGKRPAPKTIDGIIAALKEHTRFEKDKIESAGRQCPVLSEQEESFQATELKKLRRHFRKLAAEDMENVYELQDATSRKAYVEKELIAIVKWLCMQHGRKAYYMSIASMVLTAHSGMHPGDSVRKMNIASLSVWRGVVNNRRCDAIKVTMTASKTNKFGKTEDTLALRNLDPRRCPIAFLGYYMIERFYVVCDKPIPFADPREFIKCKLYRDYGTDKKLTEPMAFRSHFNPLKESEIQLSMTFHKVTHSSRSLAANEVIQNGASYGSVKNHGQWGTSNDTMNNNYLFGDNTETPCRLAGVVGSEKYVMIRDGVQPSLELCFKVFPFIEEWHTLIENNTLKERVKEEYRRYDLSLTNTRLLDSHVAKIKTAVELFIYLAKCVLQDRIFLEKCAPELTELPSFKSSAFLTEEYADFRKEQEIFIASGAVMPEEESSETVQGSSLSSNQIQNDQLSSILQEFLQEMREERAQRAEEKAARAKEREEDNERALQFQKFDPCITTAEIYTFNAP</sequence>
<feature type="compositionally biased region" description="Polar residues" evidence="1">
    <location>
        <begin position="1"/>
        <end position="10"/>
    </location>
</feature>
<dbReference type="Proteomes" id="UP000095023">
    <property type="component" value="Unassembled WGS sequence"/>
</dbReference>